<evidence type="ECO:0000259" key="6">
    <source>
        <dbReference type="PROSITE" id="PS50262"/>
    </source>
</evidence>
<dbReference type="PROSITE" id="PS50262">
    <property type="entry name" value="G_PROTEIN_RECEP_F1_2"/>
    <property type="match status" value="1"/>
</dbReference>
<feature type="transmembrane region" description="Helical" evidence="5">
    <location>
        <begin position="167"/>
        <end position="188"/>
    </location>
</feature>
<evidence type="ECO:0000256" key="4">
    <source>
        <dbReference type="ARBA" id="ARBA00023136"/>
    </source>
</evidence>
<comment type="subcellular location">
    <subcellularLocation>
        <location evidence="1">Membrane</location>
    </subcellularLocation>
</comment>
<dbReference type="InterPro" id="IPR017452">
    <property type="entry name" value="GPCR_Rhodpsn_7TM"/>
</dbReference>
<evidence type="ECO:0000256" key="5">
    <source>
        <dbReference type="SAM" id="Phobius"/>
    </source>
</evidence>
<dbReference type="eggNOG" id="ENOG502TGRH">
    <property type="taxonomic scope" value="Eukaryota"/>
</dbReference>
<proteinExistence type="predicted"/>
<protein>
    <recommendedName>
        <fullName evidence="6">G-protein coupled receptors family 1 profile domain-containing protein</fullName>
    </recommendedName>
</protein>
<name>G0P471_CAEBE</name>
<dbReference type="InterPro" id="IPR019427">
    <property type="entry name" value="7TM_GPCR_serpentine_rcpt_Srw"/>
</dbReference>
<sequence>MTDYEYQYVYEHQDGSKFYHYNYVMEPDAMDKVESYSQDTLTIVINLFHLTILLQKEVRTVSIYTLMIGICISDLLNFTLSVYMEGVDRSWYPRIYSLSERDCLQEKYIVFNFGYEIIRMLINSTRTISVFLALSMALIRTITLAFPLHRALGKLNSVKSSFLQINLVTLFWISYYSWIFLLILLQGFPRNLCDLKGTSRTVTVYVSAIPTSLNNLINKREDWEHLVRIVPTVLYPILSIKLLMKLNEISEQRRRVSDPNNERKEQSDSLTKLILFMTISFMLSEGMDGIRSFFLVDLFYWGPEFPGIRRLILSTPYLITSLRCLNSISHPFVCYFMSSQYKNAVLKMTGKPNVVIVKSFKWPSSRNSVGKVTTLNY</sequence>
<dbReference type="Pfam" id="PF10324">
    <property type="entry name" value="7TM_GPCR_Srw"/>
    <property type="match status" value="1"/>
</dbReference>
<dbReference type="Proteomes" id="UP000008068">
    <property type="component" value="Unassembled WGS sequence"/>
</dbReference>
<evidence type="ECO:0000313" key="7">
    <source>
        <dbReference type="EMBL" id="EGT44633.1"/>
    </source>
</evidence>
<keyword evidence="8" id="KW-1185">Reference proteome</keyword>
<evidence type="ECO:0000256" key="3">
    <source>
        <dbReference type="ARBA" id="ARBA00022989"/>
    </source>
</evidence>
<keyword evidence="2 5" id="KW-0812">Transmembrane</keyword>
<dbReference type="InParanoid" id="G0P471"/>
<organism evidence="8">
    <name type="scientific">Caenorhabditis brenneri</name>
    <name type="common">Nematode worm</name>
    <dbReference type="NCBI Taxonomy" id="135651"/>
    <lineage>
        <taxon>Eukaryota</taxon>
        <taxon>Metazoa</taxon>
        <taxon>Ecdysozoa</taxon>
        <taxon>Nematoda</taxon>
        <taxon>Chromadorea</taxon>
        <taxon>Rhabditida</taxon>
        <taxon>Rhabditina</taxon>
        <taxon>Rhabditomorpha</taxon>
        <taxon>Rhabditoidea</taxon>
        <taxon>Rhabditidae</taxon>
        <taxon>Peloderinae</taxon>
        <taxon>Caenorhabditis</taxon>
    </lineage>
</organism>
<keyword evidence="3 5" id="KW-1133">Transmembrane helix</keyword>
<dbReference type="OrthoDB" id="10449321at2759"/>
<reference evidence="8" key="1">
    <citation type="submission" date="2011-07" db="EMBL/GenBank/DDBJ databases">
        <authorList>
            <consortium name="Caenorhabditis brenneri Sequencing and Analysis Consortium"/>
            <person name="Wilson R.K."/>
        </authorList>
    </citation>
    <scope>NUCLEOTIDE SEQUENCE [LARGE SCALE GENOMIC DNA]</scope>
    <source>
        <strain evidence="8">PB2801</strain>
    </source>
</reference>
<keyword evidence="4 5" id="KW-0472">Membrane</keyword>
<evidence type="ECO:0000256" key="1">
    <source>
        <dbReference type="ARBA" id="ARBA00004370"/>
    </source>
</evidence>
<dbReference type="HOGENOM" id="CLU_043715_2_1_1"/>
<feature type="transmembrane region" description="Helical" evidence="5">
    <location>
        <begin position="61"/>
        <end position="84"/>
    </location>
</feature>
<dbReference type="Gene3D" id="1.20.1070.10">
    <property type="entry name" value="Rhodopsin 7-helix transmembrane proteins"/>
    <property type="match status" value="1"/>
</dbReference>
<dbReference type="SUPFAM" id="SSF81321">
    <property type="entry name" value="Family A G protein-coupled receptor-like"/>
    <property type="match status" value="1"/>
</dbReference>
<dbReference type="OMA" id="YSWNFLF"/>
<dbReference type="AlphaFoldDB" id="G0P471"/>
<accession>G0P471</accession>
<gene>
    <name evidence="7" type="ORF">CAEBREN_02836</name>
</gene>
<dbReference type="PANTHER" id="PTHR46846:SF2">
    <property type="entry name" value="G-PROTEIN COUPLED RECEPTORS FAMILY 1 PROFILE DOMAIN-CONTAINING PROTEIN"/>
    <property type="match status" value="1"/>
</dbReference>
<dbReference type="GO" id="GO:0008528">
    <property type="term" value="F:G protein-coupled peptide receptor activity"/>
    <property type="evidence" value="ECO:0007669"/>
    <property type="project" value="InterPro"/>
</dbReference>
<dbReference type="EMBL" id="GL380059">
    <property type="protein sequence ID" value="EGT44633.1"/>
    <property type="molecule type" value="Genomic_DNA"/>
</dbReference>
<dbReference type="PANTHER" id="PTHR46846">
    <property type="entry name" value="SERPENTINE RECEPTOR, CLASS W-RELATED"/>
    <property type="match status" value="1"/>
</dbReference>
<dbReference type="GO" id="GO:0016020">
    <property type="term" value="C:membrane"/>
    <property type="evidence" value="ECO:0007669"/>
    <property type="project" value="UniProtKB-SubCell"/>
</dbReference>
<evidence type="ECO:0000313" key="8">
    <source>
        <dbReference type="Proteomes" id="UP000008068"/>
    </source>
</evidence>
<feature type="transmembrane region" description="Helical" evidence="5">
    <location>
        <begin position="128"/>
        <end position="146"/>
    </location>
</feature>
<feature type="domain" description="G-protein coupled receptors family 1 profile" evidence="6">
    <location>
        <begin position="45"/>
        <end position="334"/>
    </location>
</feature>
<evidence type="ECO:0000256" key="2">
    <source>
        <dbReference type="ARBA" id="ARBA00022692"/>
    </source>
</evidence>